<dbReference type="Proteomes" id="UP001595420">
    <property type="component" value="Unassembled WGS sequence"/>
</dbReference>
<gene>
    <name evidence="1" type="ORF">ACFOD3_24645</name>
</gene>
<organism evidence="1 2">
    <name type="scientific">Falsiroseomonas tokyonensis</name>
    <dbReference type="NCBI Taxonomy" id="430521"/>
    <lineage>
        <taxon>Bacteria</taxon>
        <taxon>Pseudomonadati</taxon>
        <taxon>Pseudomonadota</taxon>
        <taxon>Alphaproteobacteria</taxon>
        <taxon>Acetobacterales</taxon>
        <taxon>Roseomonadaceae</taxon>
        <taxon>Falsiroseomonas</taxon>
    </lineage>
</organism>
<sequence>MRIEPFLQATADQKAAALGRLSEILHCGATAPEPAVLRAIATHLFRDPEARPGDATMPLPPALARPIAELALLMPLMDQAIDPQKVERAAQVIAALGQPQPQIGLLRHAAAGRLARLRLQVADPLVRQLAGCGVAGALAAVARTRLGLDRGHARQLRQPRAPGTLGAELQRYYADNPFELPGETRGMPPVLVGRHDYVHVLTGYDTSTEGELCLAGFVGGCGQPTRLEAMLTCVLQFQQAIPVQEFTKEVVTRGALRPDSFFLAVARGAACKVDIADPGLDYMAWLDRDLAGLRAELGIGPEGMMVHAGQPRWAVAGSQAVLAGQARRPAPPQSQRSGSA</sequence>
<comment type="caution">
    <text evidence="1">The sequence shown here is derived from an EMBL/GenBank/DDBJ whole genome shotgun (WGS) entry which is preliminary data.</text>
</comment>
<evidence type="ECO:0000313" key="2">
    <source>
        <dbReference type="Proteomes" id="UP001595420"/>
    </source>
</evidence>
<reference evidence="2" key="1">
    <citation type="journal article" date="2019" name="Int. J. Syst. Evol. Microbiol.">
        <title>The Global Catalogue of Microorganisms (GCM) 10K type strain sequencing project: providing services to taxonomists for standard genome sequencing and annotation.</title>
        <authorList>
            <consortium name="The Broad Institute Genomics Platform"/>
            <consortium name="The Broad Institute Genome Sequencing Center for Infectious Disease"/>
            <person name="Wu L."/>
            <person name="Ma J."/>
        </authorList>
    </citation>
    <scope>NUCLEOTIDE SEQUENCE [LARGE SCALE GENOMIC DNA]</scope>
    <source>
        <strain evidence="2">CGMCC 1.16855</strain>
    </source>
</reference>
<keyword evidence="2" id="KW-1185">Reference proteome</keyword>
<name>A0ABV7C264_9PROT</name>
<evidence type="ECO:0000313" key="1">
    <source>
        <dbReference type="EMBL" id="MFC3003106.1"/>
    </source>
</evidence>
<protein>
    <submittedName>
        <fullName evidence="1">Uncharacterized protein</fullName>
    </submittedName>
</protein>
<accession>A0ABV7C264</accession>
<proteinExistence type="predicted"/>
<dbReference type="RefSeq" id="WP_216839544.1">
    <property type="nucleotide sequence ID" value="NZ_JAFNJS010000009.1"/>
</dbReference>
<dbReference type="EMBL" id="JBHRSB010000009">
    <property type="protein sequence ID" value="MFC3003106.1"/>
    <property type="molecule type" value="Genomic_DNA"/>
</dbReference>